<evidence type="ECO:0000256" key="4">
    <source>
        <dbReference type="SAM" id="MobiDB-lite"/>
    </source>
</evidence>
<organism evidence="6 7">
    <name type="scientific">Haloferula helveola</name>
    <dbReference type="NCBI Taxonomy" id="490095"/>
    <lineage>
        <taxon>Bacteria</taxon>
        <taxon>Pseudomonadati</taxon>
        <taxon>Verrucomicrobiota</taxon>
        <taxon>Verrucomicrobiia</taxon>
        <taxon>Verrucomicrobiales</taxon>
        <taxon>Verrucomicrobiaceae</taxon>
        <taxon>Haloferula</taxon>
    </lineage>
</organism>
<feature type="compositionally biased region" description="Basic and acidic residues" evidence="4">
    <location>
        <begin position="105"/>
        <end position="117"/>
    </location>
</feature>
<dbReference type="EMBL" id="AP024702">
    <property type="protein sequence ID" value="BCX47851.1"/>
    <property type="molecule type" value="Genomic_DNA"/>
</dbReference>
<gene>
    <name evidence="6" type="ORF">HAHE_17590</name>
</gene>
<evidence type="ECO:0000313" key="7">
    <source>
        <dbReference type="Proteomes" id="UP001374893"/>
    </source>
</evidence>
<evidence type="ECO:0000313" key="6">
    <source>
        <dbReference type="EMBL" id="BCX47851.1"/>
    </source>
</evidence>
<evidence type="ECO:0000256" key="2">
    <source>
        <dbReference type="ARBA" id="ARBA00023125"/>
    </source>
</evidence>
<evidence type="ECO:0000256" key="1">
    <source>
        <dbReference type="ARBA" id="ARBA00023015"/>
    </source>
</evidence>
<dbReference type="SMART" id="SM00421">
    <property type="entry name" value="HTH_LUXR"/>
    <property type="match status" value="1"/>
</dbReference>
<dbReference type="Proteomes" id="UP001374893">
    <property type="component" value="Chromosome"/>
</dbReference>
<dbReference type="CDD" id="cd06170">
    <property type="entry name" value="LuxR_C_like"/>
    <property type="match status" value="1"/>
</dbReference>
<dbReference type="Gene3D" id="1.10.10.10">
    <property type="entry name" value="Winged helix-like DNA-binding domain superfamily/Winged helix DNA-binding domain"/>
    <property type="match status" value="1"/>
</dbReference>
<dbReference type="RefSeq" id="WP_338690278.1">
    <property type="nucleotide sequence ID" value="NZ_AP024702.1"/>
</dbReference>
<proteinExistence type="predicted"/>
<evidence type="ECO:0000256" key="3">
    <source>
        <dbReference type="ARBA" id="ARBA00023163"/>
    </source>
</evidence>
<keyword evidence="7" id="KW-1185">Reference proteome</keyword>
<reference evidence="6 7" key="1">
    <citation type="submission" date="2021-06" db="EMBL/GenBank/DDBJ databases">
        <title>Complete genome of Haloferula helveola possessing various polysaccharide degrading enzymes.</title>
        <authorList>
            <person name="Takami H."/>
            <person name="Huang C."/>
            <person name="Hamasaki K."/>
        </authorList>
    </citation>
    <scope>NUCLEOTIDE SEQUENCE [LARGE SCALE GENOMIC DNA]</scope>
    <source>
        <strain evidence="6 7">CN-1</strain>
    </source>
</reference>
<dbReference type="Pfam" id="PF00196">
    <property type="entry name" value="GerE"/>
    <property type="match status" value="1"/>
</dbReference>
<keyword evidence="2" id="KW-0238">DNA-binding</keyword>
<protein>
    <recommendedName>
        <fullName evidence="5">HTH luxR-type domain-containing protein</fullName>
    </recommendedName>
</protein>
<keyword evidence="1" id="KW-0805">Transcription regulation</keyword>
<feature type="region of interest" description="Disordered" evidence="4">
    <location>
        <begin position="93"/>
        <end position="124"/>
    </location>
</feature>
<dbReference type="InterPro" id="IPR000792">
    <property type="entry name" value="Tscrpt_reg_LuxR_C"/>
</dbReference>
<dbReference type="InterPro" id="IPR036388">
    <property type="entry name" value="WH-like_DNA-bd_sf"/>
</dbReference>
<accession>A0ABM7RCQ9</accession>
<dbReference type="SUPFAM" id="SSF46894">
    <property type="entry name" value="C-terminal effector domain of the bipartite response regulators"/>
    <property type="match status" value="1"/>
</dbReference>
<dbReference type="PANTHER" id="PTHR44688:SF16">
    <property type="entry name" value="DNA-BINDING TRANSCRIPTIONAL ACTIVATOR DEVR_DOSR"/>
    <property type="match status" value="1"/>
</dbReference>
<feature type="domain" description="HTH luxR-type" evidence="5">
    <location>
        <begin position="274"/>
        <end position="339"/>
    </location>
</feature>
<dbReference type="PROSITE" id="PS50043">
    <property type="entry name" value="HTH_LUXR_2"/>
    <property type="match status" value="1"/>
</dbReference>
<sequence length="341" mass="37671">MSPVSPRIDSQADPQVLSAADLKALLHLSHQVGTQPCFRELAAQAVQRIPGLFEERVGVVLRKLDPCGKLLWEVASPGWKGFRVREEQGHEAASLWANDSKSRKRDSSPKGRAKAAETRSQLHRRVSTSSEYAVTLVLIHEREDFDVREMALVNEIVQILKVADARFGPLFSALSVSRSMAAGSLVCGWVEVDRRTWRPVRIEGPAEGWLAALRELDESAGVIPRRLRRCIEGDHGSGTISCPGVPKPGLEIRSFLCDRTNRILIALKPSTNGAVTDHPALTRREREVMRLMGTGRSRSEVASQLGVSKRTVDKHLEHTYVKLGVSGLHEALVELACGRHE</sequence>
<dbReference type="PRINTS" id="PR00038">
    <property type="entry name" value="HTHLUXR"/>
</dbReference>
<keyword evidence="3" id="KW-0804">Transcription</keyword>
<evidence type="ECO:0000259" key="5">
    <source>
        <dbReference type="PROSITE" id="PS50043"/>
    </source>
</evidence>
<dbReference type="InterPro" id="IPR016032">
    <property type="entry name" value="Sig_transdc_resp-reg_C-effctor"/>
</dbReference>
<dbReference type="PANTHER" id="PTHR44688">
    <property type="entry name" value="DNA-BINDING TRANSCRIPTIONAL ACTIVATOR DEVR_DOSR"/>
    <property type="match status" value="1"/>
</dbReference>
<name>A0ABM7RCQ9_9BACT</name>